<feature type="compositionally biased region" description="Polar residues" evidence="1">
    <location>
        <begin position="419"/>
        <end position="436"/>
    </location>
</feature>
<proteinExistence type="predicted"/>
<dbReference type="PANTHER" id="PTHR33075">
    <property type="entry name" value="OS02G0499800 PROTEIN"/>
    <property type="match status" value="1"/>
</dbReference>
<dbReference type="Gramene" id="LPERR09G00710.1">
    <property type="protein sequence ID" value="LPERR09G00710.1"/>
    <property type="gene ID" value="LPERR09G00710"/>
</dbReference>
<feature type="compositionally biased region" description="Acidic residues" evidence="1">
    <location>
        <begin position="207"/>
        <end position="216"/>
    </location>
</feature>
<accession>A0A0D9XBB9</accession>
<dbReference type="AlphaFoldDB" id="A0A0D9XBB9"/>
<feature type="region of interest" description="Disordered" evidence="1">
    <location>
        <begin position="206"/>
        <end position="253"/>
    </location>
</feature>
<protein>
    <submittedName>
        <fullName evidence="2">Uncharacterized protein</fullName>
    </submittedName>
</protein>
<evidence type="ECO:0000313" key="3">
    <source>
        <dbReference type="Proteomes" id="UP000032180"/>
    </source>
</evidence>
<reference evidence="2" key="3">
    <citation type="submission" date="2015-04" db="UniProtKB">
        <authorList>
            <consortium name="EnsemblPlants"/>
        </authorList>
    </citation>
    <scope>IDENTIFICATION</scope>
</reference>
<reference evidence="3" key="2">
    <citation type="submission" date="2013-12" db="EMBL/GenBank/DDBJ databases">
        <authorList>
            <person name="Yu Y."/>
            <person name="Lee S."/>
            <person name="de Baynast K."/>
            <person name="Wissotski M."/>
            <person name="Liu L."/>
            <person name="Talag J."/>
            <person name="Goicoechea J."/>
            <person name="Angelova A."/>
            <person name="Jetty R."/>
            <person name="Kudrna D."/>
            <person name="Golser W."/>
            <person name="Rivera L."/>
            <person name="Zhang J."/>
            <person name="Wing R."/>
        </authorList>
    </citation>
    <scope>NUCLEOTIDE SEQUENCE</scope>
</reference>
<evidence type="ECO:0000313" key="2">
    <source>
        <dbReference type="EnsemblPlants" id="LPERR09G00710.1"/>
    </source>
</evidence>
<keyword evidence="3" id="KW-1185">Reference proteome</keyword>
<reference evidence="2 3" key="1">
    <citation type="submission" date="2012-08" db="EMBL/GenBank/DDBJ databases">
        <title>Oryza genome evolution.</title>
        <authorList>
            <person name="Wing R.A."/>
        </authorList>
    </citation>
    <scope>NUCLEOTIDE SEQUENCE</scope>
</reference>
<dbReference type="HOGENOM" id="CLU_593630_0_0_1"/>
<feature type="region of interest" description="Disordered" evidence="1">
    <location>
        <begin position="286"/>
        <end position="307"/>
    </location>
</feature>
<dbReference type="Proteomes" id="UP000032180">
    <property type="component" value="Chromosome 9"/>
</dbReference>
<evidence type="ECO:0000256" key="1">
    <source>
        <dbReference type="SAM" id="MobiDB-lite"/>
    </source>
</evidence>
<name>A0A0D9XBB9_9ORYZ</name>
<sequence>MALTHAGIERLQWRALVRRAGGRRRWTLGGVLSAGRVGGEDEAPSYCRFIRDPAGIIRTYRCTPITNIDIPALVTASLLGVVPNRARFVSKSGHRRAICTLPVPDLQLKSGVPPTPEEDMWGWILMLGFPLDRINHANVNHAVSGFGHLDYWPQNDPIKGRVLVRVFYKDLDSVPQHIVWHEPHAPNGQSWTIYVYMLDGEFADVMPPDEDLFPPEDVDHQDEGNIWQFSQPNQQGGAQGGDQGNHGWPLWDNAAQDDNIQAQEDPEEPPVPDLVPEQHLDASSLTSFSENSSAGSAMGNSPSPALSVGSNVNQPMVSADVFLANKCSENSLILKDQNVDSEMVDAQVKDYLCQNFPQIMFNDNFIKGPEFWSRFANMHLMSSPVLQLGSSSEQAGAASAIEVYHEPIPIEVVPPSMDQTEPVTPTNQIVPCNFSPSLSAKSKAKSKKLSQPETEETQEIS</sequence>
<feature type="region of interest" description="Disordered" evidence="1">
    <location>
        <begin position="419"/>
        <end position="461"/>
    </location>
</feature>
<dbReference type="PANTHER" id="PTHR33075:SF7">
    <property type="entry name" value="OS02G0303350 PROTEIN"/>
    <property type="match status" value="1"/>
</dbReference>
<organism evidence="2 3">
    <name type="scientific">Leersia perrieri</name>
    <dbReference type="NCBI Taxonomy" id="77586"/>
    <lineage>
        <taxon>Eukaryota</taxon>
        <taxon>Viridiplantae</taxon>
        <taxon>Streptophyta</taxon>
        <taxon>Embryophyta</taxon>
        <taxon>Tracheophyta</taxon>
        <taxon>Spermatophyta</taxon>
        <taxon>Magnoliopsida</taxon>
        <taxon>Liliopsida</taxon>
        <taxon>Poales</taxon>
        <taxon>Poaceae</taxon>
        <taxon>BOP clade</taxon>
        <taxon>Oryzoideae</taxon>
        <taxon>Oryzeae</taxon>
        <taxon>Oryzinae</taxon>
        <taxon>Leersia</taxon>
    </lineage>
</organism>
<dbReference type="EnsemblPlants" id="LPERR09G00710.1">
    <property type="protein sequence ID" value="LPERR09G00710.1"/>
    <property type="gene ID" value="LPERR09G00710"/>
</dbReference>